<reference evidence="2 3" key="1">
    <citation type="submission" date="2019-05" db="EMBL/GenBank/DDBJ databases">
        <title>Another draft genome of Portunus trituberculatus and its Hox gene families provides insights of decapod evolution.</title>
        <authorList>
            <person name="Jeong J.-H."/>
            <person name="Song I."/>
            <person name="Kim S."/>
            <person name="Choi T."/>
            <person name="Kim D."/>
            <person name="Ryu S."/>
            <person name="Kim W."/>
        </authorList>
    </citation>
    <scope>NUCLEOTIDE SEQUENCE [LARGE SCALE GENOMIC DNA]</scope>
    <source>
        <tissue evidence="2">Muscle</tissue>
    </source>
</reference>
<accession>A0A5B7GLN4</accession>
<gene>
    <name evidence="2" type="ORF">E2C01_051888</name>
</gene>
<proteinExistence type="predicted"/>
<evidence type="ECO:0000313" key="2">
    <source>
        <dbReference type="EMBL" id="MPC57898.1"/>
    </source>
</evidence>
<dbReference type="EMBL" id="VSRR010015169">
    <property type="protein sequence ID" value="MPC57898.1"/>
    <property type="molecule type" value="Genomic_DNA"/>
</dbReference>
<organism evidence="2 3">
    <name type="scientific">Portunus trituberculatus</name>
    <name type="common">Swimming crab</name>
    <name type="synonym">Neptunus trituberculatus</name>
    <dbReference type="NCBI Taxonomy" id="210409"/>
    <lineage>
        <taxon>Eukaryota</taxon>
        <taxon>Metazoa</taxon>
        <taxon>Ecdysozoa</taxon>
        <taxon>Arthropoda</taxon>
        <taxon>Crustacea</taxon>
        <taxon>Multicrustacea</taxon>
        <taxon>Malacostraca</taxon>
        <taxon>Eumalacostraca</taxon>
        <taxon>Eucarida</taxon>
        <taxon>Decapoda</taxon>
        <taxon>Pleocyemata</taxon>
        <taxon>Brachyura</taxon>
        <taxon>Eubrachyura</taxon>
        <taxon>Portunoidea</taxon>
        <taxon>Portunidae</taxon>
        <taxon>Portuninae</taxon>
        <taxon>Portunus</taxon>
    </lineage>
</organism>
<feature type="compositionally biased region" description="Polar residues" evidence="1">
    <location>
        <begin position="49"/>
        <end position="63"/>
    </location>
</feature>
<sequence length="111" mass="12099">MGLELGHQKCATFTITGDGKRKRWLVDSFRADESRLRALKPGEVRRDPSSCSKHASSTPTSPGKLSRVILLSMLGELPIPRFPGTVVISATATVFQLRISTQAAKDFMGIN</sequence>
<name>A0A5B7GLN4_PORTR</name>
<dbReference type="Proteomes" id="UP000324222">
    <property type="component" value="Unassembled WGS sequence"/>
</dbReference>
<evidence type="ECO:0000313" key="3">
    <source>
        <dbReference type="Proteomes" id="UP000324222"/>
    </source>
</evidence>
<dbReference type="AlphaFoldDB" id="A0A5B7GLN4"/>
<comment type="caution">
    <text evidence="2">The sequence shown here is derived from an EMBL/GenBank/DDBJ whole genome shotgun (WGS) entry which is preliminary data.</text>
</comment>
<feature type="compositionally biased region" description="Basic and acidic residues" evidence="1">
    <location>
        <begin position="39"/>
        <end position="48"/>
    </location>
</feature>
<feature type="region of interest" description="Disordered" evidence="1">
    <location>
        <begin position="39"/>
        <end position="63"/>
    </location>
</feature>
<keyword evidence="3" id="KW-1185">Reference proteome</keyword>
<protein>
    <submittedName>
        <fullName evidence="2">Uncharacterized protein</fullName>
    </submittedName>
</protein>
<evidence type="ECO:0000256" key="1">
    <source>
        <dbReference type="SAM" id="MobiDB-lite"/>
    </source>
</evidence>